<organism evidence="3 4">
    <name type="scientific">Mycobacterium riyadhense</name>
    <dbReference type="NCBI Taxonomy" id="486698"/>
    <lineage>
        <taxon>Bacteria</taxon>
        <taxon>Bacillati</taxon>
        <taxon>Actinomycetota</taxon>
        <taxon>Actinomycetes</taxon>
        <taxon>Mycobacteriales</taxon>
        <taxon>Mycobacteriaceae</taxon>
        <taxon>Mycobacterium</taxon>
    </lineage>
</organism>
<sequence>MRLIVALVGVAAVIGVAAPAHADGNDDRFLATLRQAGLTYQNADGAIATAKAACGLVQRGRPMADVVKDVQTSNPGLDAESAAKFTAIAANSYCPETIQRY</sequence>
<dbReference type="RefSeq" id="WP_085248766.1">
    <property type="nucleotide sequence ID" value="NZ_CAJMWI010000001.1"/>
</dbReference>
<dbReference type="STRING" id="486698.AWC22_09515"/>
<dbReference type="InterPro" id="IPR007969">
    <property type="entry name" value="DUF732"/>
</dbReference>
<feature type="domain" description="DUF732" evidence="2">
    <location>
        <begin position="25"/>
        <end position="96"/>
    </location>
</feature>
<name>A0A1X2DG92_9MYCO</name>
<reference evidence="3 4" key="1">
    <citation type="submission" date="2016-01" db="EMBL/GenBank/DDBJ databases">
        <title>The new phylogeny of the genus Mycobacterium.</title>
        <authorList>
            <person name="Tarcisio F."/>
            <person name="Conor M."/>
            <person name="Antonella G."/>
            <person name="Elisabetta G."/>
            <person name="Giulia F.S."/>
            <person name="Sara T."/>
            <person name="Anna F."/>
            <person name="Clotilde B."/>
            <person name="Roberto B."/>
            <person name="Veronica D.S."/>
            <person name="Fabio R."/>
            <person name="Monica P."/>
            <person name="Olivier J."/>
            <person name="Enrico T."/>
            <person name="Nicola S."/>
        </authorList>
    </citation>
    <scope>NUCLEOTIDE SEQUENCE [LARGE SCALE GENOMIC DNA]</scope>
    <source>
        <strain evidence="3 4">DSM 45176</strain>
    </source>
</reference>
<protein>
    <recommendedName>
        <fullName evidence="2">DUF732 domain-containing protein</fullName>
    </recommendedName>
</protein>
<dbReference type="AlphaFoldDB" id="A0A1X2DG92"/>
<dbReference type="Pfam" id="PF05305">
    <property type="entry name" value="DUF732"/>
    <property type="match status" value="1"/>
</dbReference>
<dbReference type="EMBL" id="LQPQ01000009">
    <property type="protein sequence ID" value="ORW87193.1"/>
    <property type="molecule type" value="Genomic_DNA"/>
</dbReference>
<comment type="caution">
    <text evidence="3">The sequence shown here is derived from an EMBL/GenBank/DDBJ whole genome shotgun (WGS) entry which is preliminary data.</text>
</comment>
<dbReference type="Proteomes" id="UP000193087">
    <property type="component" value="Unassembled WGS sequence"/>
</dbReference>
<accession>A0A1X2DG92</accession>
<feature type="chain" id="PRO_5012891408" description="DUF732 domain-containing protein" evidence="1">
    <location>
        <begin position="23"/>
        <end position="101"/>
    </location>
</feature>
<evidence type="ECO:0000256" key="1">
    <source>
        <dbReference type="SAM" id="SignalP"/>
    </source>
</evidence>
<evidence type="ECO:0000259" key="2">
    <source>
        <dbReference type="Pfam" id="PF05305"/>
    </source>
</evidence>
<evidence type="ECO:0000313" key="3">
    <source>
        <dbReference type="EMBL" id="ORW87193.1"/>
    </source>
</evidence>
<feature type="signal peptide" evidence="1">
    <location>
        <begin position="1"/>
        <end position="22"/>
    </location>
</feature>
<gene>
    <name evidence="3" type="ORF">AWC22_09515</name>
</gene>
<dbReference type="OrthoDB" id="4382032at2"/>
<keyword evidence="1" id="KW-0732">Signal</keyword>
<proteinExistence type="predicted"/>
<dbReference type="GeneID" id="93494111"/>
<keyword evidence="4" id="KW-1185">Reference proteome</keyword>
<evidence type="ECO:0000313" key="4">
    <source>
        <dbReference type="Proteomes" id="UP000193087"/>
    </source>
</evidence>